<accession>A0ABN9SCT0</accession>
<dbReference type="EMBL" id="CAUYUJ010010305">
    <property type="protein sequence ID" value="CAK0829007.1"/>
    <property type="molecule type" value="Genomic_DNA"/>
</dbReference>
<feature type="compositionally biased region" description="Basic residues" evidence="2">
    <location>
        <begin position="98"/>
        <end position="137"/>
    </location>
</feature>
<evidence type="ECO:0000259" key="3">
    <source>
        <dbReference type="PROSITE" id="PS50102"/>
    </source>
</evidence>
<keyword evidence="5" id="KW-1185">Reference proteome</keyword>
<dbReference type="PROSITE" id="PS50102">
    <property type="entry name" value="RRM"/>
    <property type="match status" value="1"/>
</dbReference>
<dbReference type="Proteomes" id="UP001189429">
    <property type="component" value="Unassembled WGS sequence"/>
</dbReference>
<reference evidence="4" key="1">
    <citation type="submission" date="2023-10" db="EMBL/GenBank/DDBJ databases">
        <authorList>
            <person name="Chen Y."/>
            <person name="Shah S."/>
            <person name="Dougan E. K."/>
            <person name="Thang M."/>
            <person name="Chan C."/>
        </authorList>
    </citation>
    <scope>NUCLEOTIDE SEQUENCE [LARGE SCALE GENOMIC DNA]</scope>
</reference>
<evidence type="ECO:0000313" key="4">
    <source>
        <dbReference type="EMBL" id="CAK0829007.1"/>
    </source>
</evidence>
<dbReference type="InterPro" id="IPR050441">
    <property type="entry name" value="RBM"/>
</dbReference>
<dbReference type="InterPro" id="IPR012677">
    <property type="entry name" value="Nucleotide-bd_a/b_plait_sf"/>
</dbReference>
<feature type="region of interest" description="Disordered" evidence="2">
    <location>
        <begin position="68"/>
        <end position="137"/>
    </location>
</feature>
<dbReference type="Pfam" id="PF00076">
    <property type="entry name" value="RRM_1"/>
    <property type="match status" value="1"/>
</dbReference>
<keyword evidence="1" id="KW-0694">RNA-binding</keyword>
<comment type="caution">
    <text evidence="4">The sequence shown here is derived from an EMBL/GenBank/DDBJ whole genome shotgun (WGS) entry which is preliminary data.</text>
</comment>
<sequence length="137" mass="16236">MAGKGANLHSVMVKNVSTTPETFFDVKHKLQDVFSKFGEIGDVHLPKDRNFAFVRFQRLQDAEDAMKEMDGKDFEGDELRCQMATQPPKPGYPQGGRSRSRSRSRRERRRSPSRERRRRRGDSRDRRRRDSRSRRRR</sequence>
<evidence type="ECO:0000256" key="1">
    <source>
        <dbReference type="PROSITE-ProRule" id="PRU00176"/>
    </source>
</evidence>
<feature type="compositionally biased region" description="Basic and acidic residues" evidence="2">
    <location>
        <begin position="68"/>
        <end position="80"/>
    </location>
</feature>
<name>A0ABN9SCT0_9DINO</name>
<gene>
    <name evidence="4" type="ORF">PCOR1329_LOCUS28097</name>
</gene>
<dbReference type="PANTHER" id="PTHR48034">
    <property type="entry name" value="TRANSFORMER-2 SEX-DETERMINING PROTEIN-RELATED"/>
    <property type="match status" value="1"/>
</dbReference>
<dbReference type="SUPFAM" id="SSF54928">
    <property type="entry name" value="RNA-binding domain, RBD"/>
    <property type="match status" value="1"/>
</dbReference>
<evidence type="ECO:0000256" key="2">
    <source>
        <dbReference type="SAM" id="MobiDB-lite"/>
    </source>
</evidence>
<dbReference type="Gene3D" id="3.30.70.330">
    <property type="match status" value="1"/>
</dbReference>
<evidence type="ECO:0000313" key="5">
    <source>
        <dbReference type="Proteomes" id="UP001189429"/>
    </source>
</evidence>
<proteinExistence type="predicted"/>
<dbReference type="SMART" id="SM00360">
    <property type="entry name" value="RRM"/>
    <property type="match status" value="1"/>
</dbReference>
<protein>
    <recommendedName>
        <fullName evidence="3">RRM domain-containing protein</fullName>
    </recommendedName>
</protein>
<dbReference type="InterPro" id="IPR000504">
    <property type="entry name" value="RRM_dom"/>
</dbReference>
<organism evidence="4 5">
    <name type="scientific">Prorocentrum cordatum</name>
    <dbReference type="NCBI Taxonomy" id="2364126"/>
    <lineage>
        <taxon>Eukaryota</taxon>
        <taxon>Sar</taxon>
        <taxon>Alveolata</taxon>
        <taxon>Dinophyceae</taxon>
        <taxon>Prorocentrales</taxon>
        <taxon>Prorocentraceae</taxon>
        <taxon>Prorocentrum</taxon>
    </lineage>
</organism>
<dbReference type="InterPro" id="IPR035979">
    <property type="entry name" value="RBD_domain_sf"/>
</dbReference>
<feature type="domain" description="RRM" evidence="3">
    <location>
        <begin position="9"/>
        <end position="86"/>
    </location>
</feature>